<keyword evidence="5 9" id="KW-0547">Nucleotide-binding</keyword>
<dbReference type="InterPro" id="IPR000654">
    <property type="entry name" value="Gprotein_alpha_Q"/>
</dbReference>
<dbReference type="Gene3D" id="3.40.50.300">
    <property type="entry name" value="P-loop containing nucleotide triphosphate hydrolases"/>
    <property type="match status" value="1"/>
</dbReference>
<feature type="binding site" evidence="9">
    <location>
        <begin position="203"/>
        <end position="209"/>
    </location>
    <ligand>
        <name>GTP</name>
        <dbReference type="ChEBI" id="CHEBI:37565"/>
    </ligand>
</feature>
<evidence type="ECO:0000256" key="10">
    <source>
        <dbReference type="PIRSR" id="PIRSR601019-2"/>
    </source>
</evidence>
<dbReference type="AlphaFoldDB" id="A0A670KCG0"/>
<dbReference type="InterPro" id="IPR011025">
    <property type="entry name" value="GproteinA_insert"/>
</dbReference>
<dbReference type="GO" id="GO:0060158">
    <property type="term" value="P:phospholipase C-activating dopamine receptor signaling pathway"/>
    <property type="evidence" value="ECO:0007669"/>
    <property type="project" value="TreeGrafter"/>
</dbReference>
<dbReference type="OrthoDB" id="5817230at2759"/>
<dbReference type="Gene3D" id="1.10.400.10">
    <property type="entry name" value="GI Alpha 1, domain 2-like"/>
    <property type="match status" value="1"/>
</dbReference>
<gene>
    <name evidence="12" type="primary">GNA15</name>
</gene>
<dbReference type="GeneID" id="114588523"/>
<dbReference type="GO" id="GO:0005525">
    <property type="term" value="F:GTP binding"/>
    <property type="evidence" value="ECO:0007669"/>
    <property type="project" value="UniProtKB-UniRule"/>
</dbReference>
<dbReference type="GO" id="GO:0001664">
    <property type="term" value="F:G protein-coupled receptor binding"/>
    <property type="evidence" value="ECO:0007669"/>
    <property type="project" value="UniProtKB-UniRule"/>
</dbReference>
<dbReference type="SUPFAM" id="SSF52540">
    <property type="entry name" value="P-loop containing nucleoside triphosphate hydrolases"/>
    <property type="match status" value="1"/>
</dbReference>
<evidence type="ECO:0000256" key="2">
    <source>
        <dbReference type="ARBA" id="ARBA00007976"/>
    </source>
</evidence>
<feature type="binding site" evidence="9">
    <location>
        <begin position="178"/>
        <end position="179"/>
    </location>
    <ligand>
        <name>GTP</name>
        <dbReference type="ChEBI" id="CHEBI:37565"/>
    </ligand>
</feature>
<organism evidence="12 13">
    <name type="scientific">Podarcis muralis</name>
    <name type="common">Wall lizard</name>
    <name type="synonym">Lacerta muralis</name>
    <dbReference type="NCBI Taxonomy" id="64176"/>
    <lineage>
        <taxon>Eukaryota</taxon>
        <taxon>Metazoa</taxon>
        <taxon>Chordata</taxon>
        <taxon>Craniata</taxon>
        <taxon>Vertebrata</taxon>
        <taxon>Euteleostomi</taxon>
        <taxon>Lepidosauria</taxon>
        <taxon>Squamata</taxon>
        <taxon>Bifurcata</taxon>
        <taxon>Unidentata</taxon>
        <taxon>Episquamata</taxon>
        <taxon>Laterata</taxon>
        <taxon>Lacertibaenia</taxon>
        <taxon>Lacertidae</taxon>
        <taxon>Podarcis</taxon>
    </lineage>
</organism>
<dbReference type="FunFam" id="3.40.50.300:FF:000692">
    <property type="entry name" value="Guanine nucleotide-binding protein subunit alpha"/>
    <property type="match status" value="1"/>
</dbReference>
<reference evidence="12" key="2">
    <citation type="submission" date="2025-08" db="UniProtKB">
        <authorList>
            <consortium name="Ensembl"/>
        </authorList>
    </citation>
    <scope>IDENTIFICATION</scope>
</reference>
<feature type="binding site" evidence="9">
    <location>
        <begin position="72"/>
        <end position="77"/>
    </location>
    <ligand>
        <name>GTP</name>
        <dbReference type="ChEBI" id="CHEBI:37565"/>
    </ligand>
</feature>
<keyword evidence="13" id="KW-1185">Reference proteome</keyword>
<evidence type="ECO:0000256" key="5">
    <source>
        <dbReference type="ARBA" id="ARBA00022741"/>
    </source>
</evidence>
<dbReference type="GO" id="GO:0019722">
    <property type="term" value="P:calcium-mediated signaling"/>
    <property type="evidence" value="ECO:0007669"/>
    <property type="project" value="Ensembl"/>
</dbReference>
<comment type="subunit">
    <text evidence="3 11">G proteins are composed of 3 units; alpha, beta and gamma. The alpha chain contains the guanine nucleotide binding site.</text>
</comment>
<dbReference type="GO" id="GO:0005737">
    <property type="term" value="C:cytoplasm"/>
    <property type="evidence" value="ECO:0007669"/>
    <property type="project" value="TreeGrafter"/>
</dbReference>
<reference evidence="12 13" key="1">
    <citation type="journal article" date="2019" name="Proc. Natl. Acad. Sci. U.S.A.">
        <title>Regulatory changes in pterin and carotenoid genes underlie balanced color polymorphisms in the wall lizard.</title>
        <authorList>
            <person name="Andrade P."/>
            <person name="Pinho C."/>
            <person name="Perez I de Lanuza G."/>
            <person name="Afonso S."/>
            <person name="Brejcha J."/>
            <person name="Rubin C.J."/>
            <person name="Wallerman O."/>
            <person name="Pereira P."/>
            <person name="Sabatino S.J."/>
            <person name="Bellati A."/>
            <person name="Pellitteri-Rosa D."/>
            <person name="Bosakova Z."/>
            <person name="Bunikis I."/>
            <person name="Carretero M.A."/>
            <person name="Feiner N."/>
            <person name="Marsik P."/>
            <person name="Pauperio F."/>
            <person name="Salvi D."/>
            <person name="Soler L."/>
            <person name="While G.M."/>
            <person name="Uller T."/>
            <person name="Font E."/>
            <person name="Andersson L."/>
            <person name="Carneiro M."/>
        </authorList>
    </citation>
    <scope>NUCLEOTIDE SEQUENCE</scope>
</reference>
<dbReference type="GO" id="GO:0007188">
    <property type="term" value="P:adenylate cyclase-modulating G protein-coupled receptor signaling pathway"/>
    <property type="evidence" value="ECO:0007669"/>
    <property type="project" value="TreeGrafter"/>
</dbReference>
<keyword evidence="8 11" id="KW-0807">Transducer</keyword>
<dbReference type="OMA" id="TTIHSAW"/>
<dbReference type="GO" id="GO:0003924">
    <property type="term" value="F:GTPase activity"/>
    <property type="evidence" value="ECO:0007669"/>
    <property type="project" value="UniProtKB-UniRule"/>
</dbReference>
<evidence type="ECO:0000256" key="3">
    <source>
        <dbReference type="ARBA" id="ARBA00011356"/>
    </source>
</evidence>
<dbReference type="CDD" id="cd00066">
    <property type="entry name" value="G-alpha"/>
    <property type="match status" value="1"/>
</dbReference>
<evidence type="ECO:0000313" key="13">
    <source>
        <dbReference type="Proteomes" id="UP000472272"/>
    </source>
</evidence>
<protein>
    <recommendedName>
        <fullName evidence="11">Guanine nucleotide-binding protein subunit alpha</fullName>
    </recommendedName>
</protein>
<evidence type="ECO:0000256" key="9">
    <source>
        <dbReference type="PIRSR" id="PIRSR601019-1"/>
    </source>
</evidence>
<evidence type="ECO:0000256" key="4">
    <source>
        <dbReference type="ARBA" id="ARBA00022723"/>
    </source>
</evidence>
<keyword evidence="4 10" id="KW-0479">Metal-binding</keyword>
<feature type="binding site" evidence="10">
    <location>
        <position position="76"/>
    </location>
    <ligand>
        <name>Mg(2+)</name>
        <dbReference type="ChEBI" id="CHEBI:18420"/>
    </ligand>
</feature>
<evidence type="ECO:0000256" key="6">
    <source>
        <dbReference type="ARBA" id="ARBA00022842"/>
    </source>
</evidence>
<dbReference type="GO" id="GO:0046872">
    <property type="term" value="F:metal ion binding"/>
    <property type="evidence" value="ECO:0007669"/>
    <property type="project" value="UniProtKB-UniRule"/>
</dbReference>
<keyword evidence="7 9" id="KW-0342">GTP-binding</keyword>
<dbReference type="GeneTree" id="ENSGT00940000161736"/>
<sequence>MFLIGVGSFPSGLRLVRGDPISPPATMVWCICFLSEEEKNAVAIDKEINRLLQEQKKRDRWELKLLLLGTGESGKSTFIKQMRIIHGLGYTEEDRKEFAKVVYQNIFMSIQAMVKAMEVLQISYSQPENAQNAQLLMAVDTYKMKEMDARHARMIKSLWRDGGIRTCYQRRSEYHLLDSTLYFLSNLDRIAAAGYVPSPQDILRTRVPTTGINEYCFSVQKVRLRIVDVGGQRSERRKWIHCFENVIALIYLASLSEYDQSLEENTSENRMRESLDLFRTILELPWFWNTSIILFLNKVDILEEKILSSDLAAYFPSFPGPKRDAHAAKHFILEMYMDIFRKFLVPGGDFGGGPSGDVHRPRILYFHFTCATDTQNIGTVFEDIKDAVLAAYLDEFNLV</sequence>
<comment type="similarity">
    <text evidence="2 11">Belongs to the G-alpha family. G(q) subfamily.</text>
</comment>
<reference evidence="12" key="3">
    <citation type="submission" date="2025-09" db="UniProtKB">
        <authorList>
            <consortium name="Ensembl"/>
        </authorList>
    </citation>
    <scope>IDENTIFICATION</scope>
</reference>
<evidence type="ECO:0000256" key="7">
    <source>
        <dbReference type="ARBA" id="ARBA00023134"/>
    </source>
</evidence>
<dbReference type="InterPro" id="IPR027417">
    <property type="entry name" value="P-loop_NTPase"/>
</dbReference>
<dbReference type="PRINTS" id="PR00442">
    <property type="entry name" value="GPROTEINAQ"/>
</dbReference>
<dbReference type="RefSeq" id="XP_028569723.1">
    <property type="nucleotide sequence ID" value="XM_028713890.1"/>
</dbReference>
<keyword evidence="6 10" id="KW-0460">Magnesium</keyword>
<feature type="binding site" evidence="9">
    <location>
        <begin position="297"/>
        <end position="300"/>
    </location>
    <ligand>
        <name>GTP</name>
        <dbReference type="ChEBI" id="CHEBI:37565"/>
    </ligand>
</feature>
<evidence type="ECO:0000313" key="12">
    <source>
        <dbReference type="Ensembl" id="ENSPMRP00000035163.1"/>
    </source>
</evidence>
<dbReference type="SUPFAM" id="SSF47895">
    <property type="entry name" value="Transducin (alpha subunit), insertion domain"/>
    <property type="match status" value="1"/>
</dbReference>
<feature type="binding site" evidence="9">
    <location>
        <position position="371"/>
    </location>
    <ligand>
        <name>GTP</name>
        <dbReference type="ChEBI" id="CHEBI:37565"/>
    </ligand>
</feature>
<dbReference type="Pfam" id="PF00503">
    <property type="entry name" value="G-alpha"/>
    <property type="match status" value="1"/>
</dbReference>
<accession>A0A670KCG0</accession>
<evidence type="ECO:0000256" key="11">
    <source>
        <dbReference type="RuleBase" id="RU369122"/>
    </source>
</evidence>
<dbReference type="KEGG" id="pmua:114588523"/>
<dbReference type="GO" id="GO:0031683">
    <property type="term" value="F:G-protein beta/gamma-subunit complex binding"/>
    <property type="evidence" value="ECO:0007669"/>
    <property type="project" value="UniProtKB-UniRule"/>
</dbReference>
<dbReference type="InterPro" id="IPR001019">
    <property type="entry name" value="Gprotein_alpha_su"/>
</dbReference>
<dbReference type="CTD" id="2769"/>
<comment type="function">
    <text evidence="1 11">Guanine nucleotide-binding proteins (G proteins) are involved as modulators or transducers in various transmembrane signaling systems.</text>
</comment>
<dbReference type="Ensembl" id="ENSPMRT00000037282.1">
    <property type="protein sequence ID" value="ENSPMRP00000035163.1"/>
    <property type="gene ID" value="ENSPMRG00000022760.1"/>
</dbReference>
<feature type="binding site" evidence="9">
    <location>
        <begin position="228"/>
        <end position="232"/>
    </location>
    <ligand>
        <name>GTP</name>
        <dbReference type="ChEBI" id="CHEBI:37565"/>
    </ligand>
</feature>
<name>A0A670KCG0_PODMU</name>
<evidence type="ECO:0000256" key="8">
    <source>
        <dbReference type="ARBA" id="ARBA00023224"/>
    </source>
</evidence>
<dbReference type="PROSITE" id="PS51882">
    <property type="entry name" value="G_ALPHA"/>
    <property type="match status" value="1"/>
</dbReference>
<dbReference type="FunFam" id="1.10.400.10:FF:000002">
    <property type="entry name" value="guanine nucleotide-binding protein G(Q) subunit alpha"/>
    <property type="match status" value="1"/>
</dbReference>
<proteinExistence type="inferred from homology"/>
<dbReference type="Proteomes" id="UP000472272">
    <property type="component" value="Chromosome 18"/>
</dbReference>
<evidence type="ECO:0000256" key="1">
    <source>
        <dbReference type="ARBA" id="ARBA00003069"/>
    </source>
</evidence>
<dbReference type="PANTHER" id="PTHR10218:SF217">
    <property type="entry name" value="GUANINE NUCLEOTIDE-BINDING PROTEIN SUBUNIT ALPHA-15"/>
    <property type="match status" value="1"/>
</dbReference>
<dbReference type="PANTHER" id="PTHR10218">
    <property type="entry name" value="GTP-BINDING PROTEIN ALPHA SUBUNIT"/>
    <property type="match status" value="1"/>
</dbReference>
<dbReference type="PRINTS" id="PR00318">
    <property type="entry name" value="GPROTEINA"/>
</dbReference>
<feature type="binding site" evidence="10">
    <location>
        <position position="209"/>
    </location>
    <ligand>
        <name>Mg(2+)</name>
        <dbReference type="ChEBI" id="CHEBI:18420"/>
    </ligand>
</feature>
<dbReference type="GO" id="GO:0005834">
    <property type="term" value="C:heterotrimeric G-protein complex"/>
    <property type="evidence" value="ECO:0007669"/>
    <property type="project" value="UniProtKB-UniRule"/>
</dbReference>
<dbReference type="SMART" id="SM00275">
    <property type="entry name" value="G_alpha"/>
    <property type="match status" value="1"/>
</dbReference>
<dbReference type="FunFam" id="3.40.50.300:FF:000985">
    <property type="entry name" value="Guanine nucleotide-binding protein subunit alpha-15"/>
    <property type="match status" value="1"/>
</dbReference>